<reference evidence="2" key="1">
    <citation type="submission" date="2023-10" db="EMBL/GenBank/DDBJ databases">
        <title>Genome assembly of Pristionchus species.</title>
        <authorList>
            <person name="Yoshida K."/>
            <person name="Sommer R.J."/>
        </authorList>
    </citation>
    <scope>NUCLEOTIDE SEQUENCE</scope>
    <source>
        <strain evidence="2">RS0144</strain>
    </source>
</reference>
<dbReference type="EMBL" id="BTSX01000001">
    <property type="protein sequence ID" value="GMS80967.1"/>
    <property type="molecule type" value="Genomic_DNA"/>
</dbReference>
<dbReference type="PANTHER" id="PTHR35375">
    <property type="entry name" value="NEMATODE SPECIFIC PEPTIDE FAMILY, GROUP D"/>
    <property type="match status" value="1"/>
</dbReference>
<protein>
    <submittedName>
        <fullName evidence="2">Uncharacterized protein</fullName>
    </submittedName>
</protein>
<dbReference type="PANTHER" id="PTHR35375:SF2">
    <property type="entry name" value="NEMATODE SPECIFIC PEPTIDE FAMILY, GROUP D"/>
    <property type="match status" value="1"/>
</dbReference>
<dbReference type="Pfam" id="PF05611">
    <property type="entry name" value="DUF780"/>
    <property type="match status" value="1"/>
</dbReference>
<feature type="non-terminal residue" evidence="2">
    <location>
        <position position="68"/>
    </location>
</feature>
<feature type="compositionally biased region" description="Gly residues" evidence="1">
    <location>
        <begin position="10"/>
        <end position="20"/>
    </location>
</feature>
<keyword evidence="3" id="KW-1185">Reference proteome</keyword>
<dbReference type="AlphaFoldDB" id="A0AAV5SC97"/>
<dbReference type="Proteomes" id="UP001432027">
    <property type="component" value="Unassembled WGS sequence"/>
</dbReference>
<proteinExistence type="predicted"/>
<dbReference type="InterPro" id="IPR008498">
    <property type="entry name" value="DUF780_CAE_spp"/>
</dbReference>
<evidence type="ECO:0000313" key="3">
    <source>
        <dbReference type="Proteomes" id="UP001432027"/>
    </source>
</evidence>
<evidence type="ECO:0000313" key="2">
    <source>
        <dbReference type="EMBL" id="GMS80967.1"/>
    </source>
</evidence>
<comment type="caution">
    <text evidence="2">The sequence shown here is derived from an EMBL/GenBank/DDBJ whole genome shotgun (WGS) entry which is preliminary data.</text>
</comment>
<gene>
    <name evidence="2" type="ORF">PENTCL1PPCAC_3142</name>
</gene>
<feature type="region of interest" description="Disordered" evidence="1">
    <location>
        <begin position="1"/>
        <end position="68"/>
    </location>
</feature>
<organism evidence="2 3">
    <name type="scientific">Pristionchus entomophagus</name>
    <dbReference type="NCBI Taxonomy" id="358040"/>
    <lineage>
        <taxon>Eukaryota</taxon>
        <taxon>Metazoa</taxon>
        <taxon>Ecdysozoa</taxon>
        <taxon>Nematoda</taxon>
        <taxon>Chromadorea</taxon>
        <taxon>Rhabditida</taxon>
        <taxon>Rhabditina</taxon>
        <taxon>Diplogasteromorpha</taxon>
        <taxon>Diplogasteroidea</taxon>
        <taxon>Neodiplogasteridae</taxon>
        <taxon>Pristionchus</taxon>
    </lineage>
</organism>
<accession>A0AAV5SC97</accession>
<feature type="compositionally biased region" description="Gly residues" evidence="1">
    <location>
        <begin position="31"/>
        <end position="45"/>
    </location>
</feature>
<evidence type="ECO:0000256" key="1">
    <source>
        <dbReference type="SAM" id="MobiDB-lite"/>
    </source>
</evidence>
<sequence length="68" mass="6359">MDKSAYMGAPGSGSGGGGAGYAREEYAWGSSSGGSSGGSGGGFGSGAASNNAPGVTKPRTDQSCYMGP</sequence>
<name>A0AAV5SC97_9BILA</name>